<organism evidence="2 3">
    <name type="scientific">Phragmitibacter flavus</name>
    <dbReference type="NCBI Taxonomy" id="2576071"/>
    <lineage>
        <taxon>Bacteria</taxon>
        <taxon>Pseudomonadati</taxon>
        <taxon>Verrucomicrobiota</taxon>
        <taxon>Verrucomicrobiia</taxon>
        <taxon>Verrucomicrobiales</taxon>
        <taxon>Verrucomicrobiaceae</taxon>
        <taxon>Phragmitibacter</taxon>
    </lineage>
</organism>
<proteinExistence type="predicted"/>
<dbReference type="OrthoDB" id="289126at2"/>
<evidence type="ECO:0000313" key="3">
    <source>
        <dbReference type="Proteomes" id="UP000306196"/>
    </source>
</evidence>
<dbReference type="PANTHER" id="PTHR35889:SF3">
    <property type="entry name" value="F-BOX DOMAIN-CONTAINING PROTEIN"/>
    <property type="match status" value="1"/>
</dbReference>
<gene>
    <name evidence="2" type="ORF">FEM03_18610</name>
</gene>
<sequence length="537" mass="60309">MRCFLILFFVGSGWAAEVRGLSREEVDEAAAEIDAGLEKVMRMEGERGILKMPVEAADEDFLRRLMVDVAGRLPTGSEVREFLEDVDADKRAIWIDKVAALPEAHRWRFRRLADALRVKDEVDGVSLRPYVEWLKGEVVEDVPYDGLVKRLLLAKGSMKEDPAAGYLLSDAGEVRQTVAESMRALLGMDVQCAACHDDPFGDASQRQFYELAGAFNRVVEGDGGKKLAEEPVPTRLPENYQYRNGSPGELVKIAALPVSHFGDKLTGGEWKDGVRVALSEWMAGENNERFQEVAVFRVWQWMFGQPLRVYNSVHRGMAAETPDELVGTMNHCETLGRGLRSPMDIDWGTSDAHKEFWTLLRRQWDRCGRRMGEFQRVLAHTRAYQREVWVPSGDSIELNRFLPAPVLRRLPAEVVWDALAGWAGEKQAWLLPEVLPHGHPLRILGRGGRAWSDSDGGLMSHAVARFMMSGDLIKRATDSPVWGKIRGVEDFFIEILGRMPTTGESQMAEAVVQANGGDGMQDVVWALLNTGEFWFLR</sequence>
<reference evidence="2 3" key="1">
    <citation type="submission" date="2019-05" db="EMBL/GenBank/DDBJ databases">
        <title>Verrucobacter flavum gen. nov., sp. nov. a new member of the family Verrucomicrobiaceae.</title>
        <authorList>
            <person name="Szuroczki S."/>
            <person name="Abbaszade G."/>
            <person name="Szabo A."/>
            <person name="Felfoldi T."/>
            <person name="Schumann P."/>
            <person name="Boka K."/>
            <person name="Keki Z."/>
            <person name="Toumi M."/>
            <person name="Toth E."/>
        </authorList>
    </citation>
    <scope>NUCLEOTIDE SEQUENCE [LARGE SCALE GENOMIC DNA]</scope>
    <source>
        <strain evidence="2 3">MG-N-17</strain>
    </source>
</reference>
<name>A0A5R8K9W5_9BACT</name>
<feature type="domain" description="DUF1549" evidence="1">
    <location>
        <begin position="49"/>
        <end position="218"/>
    </location>
</feature>
<dbReference type="Proteomes" id="UP000306196">
    <property type="component" value="Unassembled WGS sequence"/>
</dbReference>
<dbReference type="EMBL" id="VAUV01000015">
    <property type="protein sequence ID" value="TLD69113.1"/>
    <property type="molecule type" value="Genomic_DNA"/>
</dbReference>
<evidence type="ECO:0000259" key="1">
    <source>
        <dbReference type="Pfam" id="PF07583"/>
    </source>
</evidence>
<comment type="caution">
    <text evidence="2">The sequence shown here is derived from an EMBL/GenBank/DDBJ whole genome shotgun (WGS) entry which is preliminary data.</text>
</comment>
<dbReference type="AlphaFoldDB" id="A0A5R8K9W5"/>
<protein>
    <submittedName>
        <fullName evidence="2">DUF1549 domain-containing protein</fullName>
    </submittedName>
</protein>
<keyword evidence="3" id="KW-1185">Reference proteome</keyword>
<dbReference type="Pfam" id="PF07583">
    <property type="entry name" value="PSCyt2"/>
    <property type="match status" value="1"/>
</dbReference>
<dbReference type="PANTHER" id="PTHR35889">
    <property type="entry name" value="CYCLOINULO-OLIGOSACCHARIDE FRUCTANOTRANSFERASE-RELATED"/>
    <property type="match status" value="1"/>
</dbReference>
<evidence type="ECO:0000313" key="2">
    <source>
        <dbReference type="EMBL" id="TLD69113.1"/>
    </source>
</evidence>
<dbReference type="RefSeq" id="WP_138087799.1">
    <property type="nucleotide sequence ID" value="NZ_VAUV01000015.1"/>
</dbReference>
<accession>A0A5R8K9W5</accession>
<dbReference type="InterPro" id="IPR011444">
    <property type="entry name" value="DUF1549"/>
</dbReference>